<proteinExistence type="inferred from homology"/>
<name>A0A165Y032_DAUCS</name>
<dbReference type="KEGG" id="dcr:108219217"/>
<comment type="similarity">
    <text evidence="2">Belongs to the ATP-dependent AMP-binding enzyme family.</text>
</comment>
<protein>
    <recommendedName>
        <fullName evidence="12">4-coumarate--CoA ligase</fullName>
    </recommendedName>
</protein>
<organism evidence="9">
    <name type="scientific">Daucus carota subsp. sativus</name>
    <name type="common">Carrot</name>
    <dbReference type="NCBI Taxonomy" id="79200"/>
    <lineage>
        <taxon>Eukaryota</taxon>
        <taxon>Viridiplantae</taxon>
        <taxon>Streptophyta</taxon>
        <taxon>Embryophyta</taxon>
        <taxon>Tracheophyta</taxon>
        <taxon>Spermatophyta</taxon>
        <taxon>Magnoliopsida</taxon>
        <taxon>eudicotyledons</taxon>
        <taxon>Gunneridae</taxon>
        <taxon>Pentapetalae</taxon>
        <taxon>asterids</taxon>
        <taxon>campanulids</taxon>
        <taxon>Apiales</taxon>
        <taxon>Apiaceae</taxon>
        <taxon>Apioideae</taxon>
        <taxon>Scandiceae</taxon>
        <taxon>Daucinae</taxon>
        <taxon>Daucus</taxon>
        <taxon>Daucus sect. Daucus</taxon>
    </lineage>
</organism>
<dbReference type="OrthoDB" id="10253115at2759"/>
<evidence type="ECO:0000313" key="11">
    <source>
        <dbReference type="Proteomes" id="UP000077755"/>
    </source>
</evidence>
<dbReference type="SUPFAM" id="SSF56801">
    <property type="entry name" value="Acetyl-CoA synthetase-like"/>
    <property type="match status" value="1"/>
</dbReference>
<keyword evidence="6" id="KW-0443">Lipid metabolism</keyword>
<dbReference type="Gene3D" id="3.40.50.12780">
    <property type="entry name" value="N-terminal domain of ligase-like"/>
    <property type="match status" value="1"/>
</dbReference>
<dbReference type="EMBL" id="CP093346">
    <property type="protein sequence ID" value="WOG97721.1"/>
    <property type="molecule type" value="Genomic_DNA"/>
</dbReference>
<dbReference type="Gene3D" id="3.30.300.30">
    <property type="match status" value="1"/>
</dbReference>
<keyword evidence="3" id="KW-0436">Ligase</keyword>
<dbReference type="FunFam" id="3.30.300.30:FF:000008">
    <property type="entry name" value="2,3-dihydroxybenzoate-AMP ligase"/>
    <property type="match status" value="1"/>
</dbReference>
<dbReference type="Pfam" id="PF00501">
    <property type="entry name" value="AMP-binding"/>
    <property type="match status" value="1"/>
</dbReference>
<evidence type="ECO:0008006" key="12">
    <source>
        <dbReference type="Google" id="ProtNLM"/>
    </source>
</evidence>
<feature type="domain" description="AMP-dependent synthetase/ligase" evidence="7">
    <location>
        <begin position="21"/>
        <end position="402"/>
    </location>
</feature>
<evidence type="ECO:0000256" key="6">
    <source>
        <dbReference type="ARBA" id="ARBA00023098"/>
    </source>
</evidence>
<keyword evidence="5" id="KW-0587">Phenylpropanoid metabolism</keyword>
<evidence type="ECO:0000256" key="5">
    <source>
        <dbReference type="ARBA" id="ARBA00023051"/>
    </source>
</evidence>
<evidence type="ECO:0000259" key="7">
    <source>
        <dbReference type="Pfam" id="PF00501"/>
    </source>
</evidence>
<dbReference type="Gramene" id="KZM98724">
    <property type="protein sequence ID" value="KZM98724"/>
    <property type="gene ID" value="DCAR_013914"/>
</dbReference>
<dbReference type="InterPro" id="IPR000873">
    <property type="entry name" value="AMP-dep_synth/lig_dom"/>
</dbReference>
<dbReference type="PANTHER" id="PTHR43859:SF4">
    <property type="entry name" value="BUTANOATE--COA LIGASE AAE1-RELATED"/>
    <property type="match status" value="1"/>
</dbReference>
<dbReference type="AlphaFoldDB" id="A0A165Y032"/>
<dbReference type="FunFam" id="3.40.50.12780:FF:000003">
    <property type="entry name" value="Long-chain-fatty-acid--CoA ligase FadD"/>
    <property type="match status" value="1"/>
</dbReference>
<evidence type="ECO:0000256" key="3">
    <source>
        <dbReference type="ARBA" id="ARBA00022598"/>
    </source>
</evidence>
<dbReference type="GO" id="GO:0009698">
    <property type="term" value="P:phenylpropanoid metabolic process"/>
    <property type="evidence" value="ECO:0007669"/>
    <property type="project" value="UniProtKB-KW"/>
</dbReference>
<dbReference type="GO" id="GO:0106286">
    <property type="term" value="F:(E)-caffeate-CoA ligase activity"/>
    <property type="evidence" value="ECO:0007669"/>
    <property type="project" value="UniProtKB-ARBA"/>
</dbReference>
<dbReference type="InterPro" id="IPR042099">
    <property type="entry name" value="ANL_N_sf"/>
</dbReference>
<dbReference type="InterPro" id="IPR045851">
    <property type="entry name" value="AMP-bd_C_sf"/>
</dbReference>
<dbReference type="NCBIfam" id="NF006020">
    <property type="entry name" value="PRK08162.1"/>
    <property type="match status" value="1"/>
</dbReference>
<evidence type="ECO:0000256" key="2">
    <source>
        <dbReference type="ARBA" id="ARBA00006432"/>
    </source>
</evidence>
<keyword evidence="4" id="KW-0276">Fatty acid metabolism</keyword>
<reference evidence="9" key="1">
    <citation type="journal article" date="2016" name="Nat. Genet.">
        <title>A high-quality carrot genome assembly provides new insights into carotenoid accumulation and asterid genome evolution.</title>
        <authorList>
            <person name="Iorizzo M."/>
            <person name="Ellison S."/>
            <person name="Senalik D."/>
            <person name="Zeng P."/>
            <person name="Satapoomin P."/>
            <person name="Huang J."/>
            <person name="Bowman M."/>
            <person name="Iovene M."/>
            <person name="Sanseverino W."/>
            <person name="Cavagnaro P."/>
            <person name="Yildiz M."/>
            <person name="Macko-Podgorni A."/>
            <person name="Moranska E."/>
            <person name="Grzebelus E."/>
            <person name="Grzebelus D."/>
            <person name="Ashrafi H."/>
            <person name="Zheng Z."/>
            <person name="Cheng S."/>
            <person name="Spooner D."/>
            <person name="Van Deynze A."/>
            <person name="Simon P."/>
        </authorList>
    </citation>
    <scope>NUCLEOTIDE SEQUENCE [LARGE SCALE GENOMIC DNA]</scope>
    <source>
        <tissue evidence="9">Leaf</tissue>
    </source>
</reference>
<reference evidence="10" key="2">
    <citation type="submission" date="2022-03" db="EMBL/GenBank/DDBJ databases">
        <title>Draft title - Genomic analysis of global carrot germplasm unveils the trajectory of domestication and the origin of high carotenoid orange carrot.</title>
        <authorList>
            <person name="Iorizzo M."/>
            <person name="Ellison S."/>
            <person name="Senalik D."/>
            <person name="Macko-Podgorni A."/>
            <person name="Grzebelus D."/>
            <person name="Bostan H."/>
            <person name="Rolling W."/>
            <person name="Curaba J."/>
            <person name="Simon P."/>
        </authorList>
    </citation>
    <scope>NUCLEOTIDE SEQUENCE</scope>
    <source>
        <tissue evidence="10">Leaf</tissue>
    </source>
</reference>
<keyword evidence="11" id="KW-1185">Reference proteome</keyword>
<evidence type="ECO:0000256" key="4">
    <source>
        <dbReference type="ARBA" id="ARBA00022832"/>
    </source>
</evidence>
<sequence>MEGTKKCPANYVPLTPISFLKRAAIVYRDRVSIVYGENVKFTWSQTLQRCTQLASALSLLGVSRGDVVAGLGPNTPAMIELHFAVPMAGAVLSTLNTRLDADTIAALLKQSGAKVIFVDYQFLDFAKGVLDTLSKTATQLPHLVAIYDTYKPSNKPVTSEYESLLATGSVDFELRLPRDECDAISISYTSGTTATPKGVVYSHRGAYLNALAATILTEMSAMPVYLWSVPMFHCNGWCLAWGVAALGGTNVCLRDATAKVIFDSIVTHRVTDMGGAPAVLNMIANAPSEERKAFPGKVRVLTGGAPPPPQVILKIEELGFLVTHAYGQTETYGAATVCYWKPEWNAMPPEAGARMKSRQGVQHTGLEEVDVKDPDTMKSVPADGKTLGEVMYRGNTVMNGYFKNREATEDAFKDGWFRSGDLGVKHEDGYIEIKDRSQDIIISGGENISTIEVEDVLFSHPAVFEAAIVGRPDTLWGETPCAFVKLKDGCDVSDDEIISYCRSRLPQYMAPRTVVFEDLPKTSTGKTHKYVLRQKARAMGNLATSIPSRL</sequence>
<dbReference type="GO" id="GO:0006631">
    <property type="term" value="P:fatty acid metabolic process"/>
    <property type="evidence" value="ECO:0007669"/>
    <property type="project" value="UniProtKB-KW"/>
</dbReference>
<evidence type="ECO:0000256" key="1">
    <source>
        <dbReference type="ARBA" id="ARBA00004930"/>
    </source>
</evidence>
<dbReference type="EMBL" id="LNRQ01000004">
    <property type="protein sequence ID" value="KZM98724.1"/>
    <property type="molecule type" value="Genomic_DNA"/>
</dbReference>
<dbReference type="CDD" id="cd12118">
    <property type="entry name" value="ttLC_FACS_AEE21_like"/>
    <property type="match status" value="1"/>
</dbReference>
<accession>A0A165Y032</accession>
<dbReference type="PANTHER" id="PTHR43859">
    <property type="entry name" value="ACYL-ACTIVATING ENZYME"/>
    <property type="match status" value="1"/>
</dbReference>
<gene>
    <name evidence="9" type="ORF">DCAR_013914</name>
    <name evidence="10" type="ORF">DCAR_0417062</name>
</gene>
<evidence type="ECO:0000259" key="8">
    <source>
        <dbReference type="Pfam" id="PF13193"/>
    </source>
</evidence>
<dbReference type="Proteomes" id="UP000077755">
    <property type="component" value="Chromosome 4"/>
</dbReference>
<dbReference type="Pfam" id="PF13193">
    <property type="entry name" value="AMP-binding_C"/>
    <property type="match status" value="1"/>
</dbReference>
<comment type="pathway">
    <text evidence="1">Phytoalexin biosynthesis; 3,4',5-trihydroxystilbene biosynthesis; 3,4',5-trihydroxystilbene from trans-4-coumarate: step 1/2.</text>
</comment>
<dbReference type="InterPro" id="IPR025110">
    <property type="entry name" value="AMP-bd_C"/>
</dbReference>
<evidence type="ECO:0000313" key="9">
    <source>
        <dbReference type="EMBL" id="KZM98724.1"/>
    </source>
</evidence>
<dbReference type="STRING" id="79200.A0A165Y032"/>
<evidence type="ECO:0000313" key="10">
    <source>
        <dbReference type="EMBL" id="WOG97721.1"/>
    </source>
</evidence>
<dbReference type="OMA" id="WETYGGT"/>
<feature type="domain" description="AMP-binding enzyme C-terminal" evidence="8">
    <location>
        <begin position="452"/>
        <end position="526"/>
    </location>
</feature>